<reference evidence="2" key="1">
    <citation type="journal article" date="2019" name="Int. J. Syst. Evol. Microbiol.">
        <title>The Global Catalogue of Microorganisms (GCM) 10K type strain sequencing project: providing services to taxonomists for standard genome sequencing and annotation.</title>
        <authorList>
            <consortium name="The Broad Institute Genomics Platform"/>
            <consortium name="The Broad Institute Genome Sequencing Center for Infectious Disease"/>
            <person name="Wu L."/>
            <person name="Ma J."/>
        </authorList>
    </citation>
    <scope>NUCLEOTIDE SEQUENCE [LARGE SCALE GENOMIC DNA]</scope>
    <source>
        <strain evidence="2">CCUG 56029</strain>
    </source>
</reference>
<organism evidence="1 2">
    <name type="scientific">Deinococcus navajonensis</name>
    <dbReference type="NCBI Taxonomy" id="309884"/>
    <lineage>
        <taxon>Bacteria</taxon>
        <taxon>Thermotogati</taxon>
        <taxon>Deinococcota</taxon>
        <taxon>Deinococci</taxon>
        <taxon>Deinococcales</taxon>
        <taxon>Deinococcaceae</taxon>
        <taxon>Deinococcus</taxon>
    </lineage>
</organism>
<dbReference type="RefSeq" id="WP_380041509.1">
    <property type="nucleotide sequence ID" value="NZ_JBHSEH010000024.1"/>
</dbReference>
<protein>
    <submittedName>
        <fullName evidence="1">Uncharacterized protein</fullName>
    </submittedName>
</protein>
<sequence>MPREFLQRRNALWQALRAAEPGSEVFERLVQELCGLIGWDRTRVLAGLGLQDAPPPDRRE</sequence>
<gene>
    <name evidence="1" type="ORF">ACFOZ9_16045</name>
</gene>
<accession>A0ABV8XTX2</accession>
<proteinExistence type="predicted"/>
<name>A0ABV8XTX2_9DEIO</name>
<comment type="caution">
    <text evidence="1">The sequence shown here is derived from an EMBL/GenBank/DDBJ whole genome shotgun (WGS) entry which is preliminary data.</text>
</comment>
<evidence type="ECO:0000313" key="1">
    <source>
        <dbReference type="EMBL" id="MFC4427730.1"/>
    </source>
</evidence>
<dbReference type="Proteomes" id="UP001595998">
    <property type="component" value="Unassembled WGS sequence"/>
</dbReference>
<keyword evidence="2" id="KW-1185">Reference proteome</keyword>
<evidence type="ECO:0000313" key="2">
    <source>
        <dbReference type="Proteomes" id="UP001595998"/>
    </source>
</evidence>
<dbReference type="EMBL" id="JBHSEH010000024">
    <property type="protein sequence ID" value="MFC4427730.1"/>
    <property type="molecule type" value="Genomic_DNA"/>
</dbReference>